<dbReference type="Pfam" id="PF01704">
    <property type="entry name" value="UDPGP"/>
    <property type="match status" value="1"/>
</dbReference>
<dbReference type="KEGG" id="aagg:ETAA8_69820"/>
<dbReference type="RefSeq" id="WP_145099600.1">
    <property type="nucleotide sequence ID" value="NZ_CP036274.1"/>
</dbReference>
<dbReference type="Gene3D" id="3.90.550.10">
    <property type="entry name" value="Spore Coat Polysaccharide Biosynthesis Protein SpsA, Chain A"/>
    <property type="match status" value="1"/>
</dbReference>
<keyword evidence="2 5" id="KW-0808">Transferase</keyword>
<evidence type="ECO:0000256" key="1">
    <source>
        <dbReference type="ARBA" id="ARBA00010401"/>
    </source>
</evidence>
<dbReference type="OrthoDB" id="9806910at2"/>
<evidence type="ECO:0000256" key="3">
    <source>
        <dbReference type="ARBA" id="ARBA00022695"/>
    </source>
</evidence>
<protein>
    <submittedName>
        <fullName evidence="5">Putative uridylyltransferase</fullName>
        <ecNumber evidence="5">2.7.7.-</ecNumber>
    </submittedName>
</protein>
<dbReference type="GO" id="GO:0070569">
    <property type="term" value="F:uridylyltransferase activity"/>
    <property type="evidence" value="ECO:0007669"/>
    <property type="project" value="InterPro"/>
</dbReference>
<dbReference type="InterPro" id="IPR029044">
    <property type="entry name" value="Nucleotide-diphossugar_trans"/>
</dbReference>
<keyword evidence="3 5" id="KW-0548">Nucleotidyltransferase</keyword>
<dbReference type="EMBL" id="CP036274">
    <property type="protein sequence ID" value="QDU31822.1"/>
    <property type="molecule type" value="Genomic_DNA"/>
</dbReference>
<proteinExistence type="inferred from homology"/>
<evidence type="ECO:0000313" key="5">
    <source>
        <dbReference type="EMBL" id="QDU31822.1"/>
    </source>
</evidence>
<keyword evidence="6" id="KW-1185">Reference proteome</keyword>
<gene>
    <name evidence="5" type="ORF">ETAA8_69820</name>
</gene>
<sequence>MTSDAKRDLLLDKLRPAGQEHLLQFWSQLPPSEQAKLAEQIAALDLATFTQLKKKYGGVSAAEREKTDDPRAHWAALAARATSPPAMRLDGSGVPFTKEAAIERGQQLLRDGQVGMILVAGGLGTRLGFDEPKGMFPIGPLSQRPMFQVLIEQLLAVRERYEAKIPLYVMTSPATDRKTREFLAAHDNFGLPADDLHYFCQATMWAVDDQWQRILLASPSELVLAPDGHGGMLKAFEKSGALADCQQRGLSVLFYGQIDNPLLQVCDPLLLGSHRLAGSEMTTQVVKKRHALERVGNLVAADNRVLMIEYSDLPDEFAKQTLPDGSLKFWAGNLAVHVLDVAFLQRSAVADDALPFHVAHKKTPHIDESGKRIEPDKPNAYRFERFIFDLLNSANNALVVEADPADAFAPVKNADREPTDNAPLARQAMMALHRRWLRAAGVQIADDVPVEINPLFAASPAEIAAKLPPGTSIEQPTYFSPAGPTVVREPSR</sequence>
<dbReference type="EC" id="2.7.7.-" evidence="5"/>
<comment type="similarity">
    <text evidence="1">Belongs to the UDPGP type 1 family.</text>
</comment>
<feature type="region of interest" description="Disordered" evidence="4">
    <location>
        <begin position="469"/>
        <end position="492"/>
    </location>
</feature>
<evidence type="ECO:0000256" key="4">
    <source>
        <dbReference type="SAM" id="MobiDB-lite"/>
    </source>
</evidence>
<evidence type="ECO:0000313" key="6">
    <source>
        <dbReference type="Proteomes" id="UP000315017"/>
    </source>
</evidence>
<dbReference type="InterPro" id="IPR039741">
    <property type="entry name" value="UDP-sugar_pyrophosphorylase"/>
</dbReference>
<dbReference type="AlphaFoldDB" id="A0A517YNL7"/>
<dbReference type="SUPFAM" id="SSF53448">
    <property type="entry name" value="Nucleotide-diphospho-sugar transferases"/>
    <property type="match status" value="1"/>
</dbReference>
<accession>A0A517YNL7</accession>
<dbReference type="PANTHER" id="PTHR11952">
    <property type="entry name" value="UDP- GLUCOSE PYROPHOSPHORYLASE"/>
    <property type="match status" value="1"/>
</dbReference>
<reference evidence="5 6" key="1">
    <citation type="submission" date="2019-02" db="EMBL/GenBank/DDBJ databases">
        <title>Deep-cultivation of Planctomycetes and their phenomic and genomic characterization uncovers novel biology.</title>
        <authorList>
            <person name="Wiegand S."/>
            <person name="Jogler M."/>
            <person name="Boedeker C."/>
            <person name="Pinto D."/>
            <person name="Vollmers J."/>
            <person name="Rivas-Marin E."/>
            <person name="Kohn T."/>
            <person name="Peeters S.H."/>
            <person name="Heuer A."/>
            <person name="Rast P."/>
            <person name="Oberbeckmann S."/>
            <person name="Bunk B."/>
            <person name="Jeske O."/>
            <person name="Meyerdierks A."/>
            <person name="Storesund J.E."/>
            <person name="Kallscheuer N."/>
            <person name="Luecker S."/>
            <person name="Lage O.M."/>
            <person name="Pohl T."/>
            <person name="Merkel B.J."/>
            <person name="Hornburger P."/>
            <person name="Mueller R.-W."/>
            <person name="Bruemmer F."/>
            <person name="Labrenz M."/>
            <person name="Spormann A.M."/>
            <person name="Op den Camp H."/>
            <person name="Overmann J."/>
            <person name="Amann R."/>
            <person name="Jetten M.S.M."/>
            <person name="Mascher T."/>
            <person name="Medema M.H."/>
            <person name="Devos D.P."/>
            <person name="Kaster A.-K."/>
            <person name="Ovreas L."/>
            <person name="Rohde M."/>
            <person name="Galperin M.Y."/>
            <person name="Jogler C."/>
        </authorList>
    </citation>
    <scope>NUCLEOTIDE SEQUENCE [LARGE SCALE GENOMIC DNA]</scope>
    <source>
        <strain evidence="5 6">ETA_A8</strain>
    </source>
</reference>
<dbReference type="Proteomes" id="UP000315017">
    <property type="component" value="Chromosome"/>
</dbReference>
<dbReference type="PANTHER" id="PTHR11952:SF2">
    <property type="entry name" value="LD24639P"/>
    <property type="match status" value="1"/>
</dbReference>
<organism evidence="5 6">
    <name type="scientific">Anatilimnocola aggregata</name>
    <dbReference type="NCBI Taxonomy" id="2528021"/>
    <lineage>
        <taxon>Bacteria</taxon>
        <taxon>Pseudomonadati</taxon>
        <taxon>Planctomycetota</taxon>
        <taxon>Planctomycetia</taxon>
        <taxon>Pirellulales</taxon>
        <taxon>Pirellulaceae</taxon>
        <taxon>Anatilimnocola</taxon>
    </lineage>
</organism>
<name>A0A517YNL7_9BACT</name>
<evidence type="ECO:0000256" key="2">
    <source>
        <dbReference type="ARBA" id="ARBA00022679"/>
    </source>
</evidence>
<dbReference type="InterPro" id="IPR002618">
    <property type="entry name" value="UDPGP_fam"/>
</dbReference>